<proteinExistence type="predicted"/>
<evidence type="ECO:0000313" key="2">
    <source>
        <dbReference type="Proteomes" id="UP000549394"/>
    </source>
</evidence>
<accession>A0A7I8WFW1</accession>
<evidence type="ECO:0000313" key="1">
    <source>
        <dbReference type="EMBL" id="CAD5126974.1"/>
    </source>
</evidence>
<dbReference type="AlphaFoldDB" id="A0A7I8WFW1"/>
<organism evidence="1 2">
    <name type="scientific">Dimorphilus gyrociliatus</name>
    <dbReference type="NCBI Taxonomy" id="2664684"/>
    <lineage>
        <taxon>Eukaryota</taxon>
        <taxon>Metazoa</taxon>
        <taxon>Spiralia</taxon>
        <taxon>Lophotrochozoa</taxon>
        <taxon>Annelida</taxon>
        <taxon>Polychaeta</taxon>
        <taxon>Polychaeta incertae sedis</taxon>
        <taxon>Dinophilidae</taxon>
        <taxon>Dimorphilus</taxon>
    </lineage>
</organism>
<comment type="caution">
    <text evidence="1">The sequence shown here is derived from an EMBL/GenBank/DDBJ whole genome shotgun (WGS) entry which is preliminary data.</text>
</comment>
<sequence length="299" mass="34882">MYMYMLHKIIEFKHVKYNQSCTQSSDEVIDKKLPKKSYLGDLTSLDKSLAEPLKKKLLHQQKCDDIKLDSSLIVFVRRKSDSFINFLQNYCDGKSIVGIDIAKLIRQVKPEKGIKCKYLIITDTSFDYDKAALAVNILKFGLDGVLCIIHIEDLCASDLPNIFKDWEIECQQIVIHLPEHPIVINNYVDEFFQNFKEISSANKLFICITININNSNRHCNFPYRNCDLLVELDEKNCLKNKFIETFQLQNRLVTLVNPYIKIIHFLSRINPDSLLEKPDLKVLVDRHIENVKKNTKHIF</sequence>
<reference evidence="1 2" key="1">
    <citation type="submission" date="2020-08" db="EMBL/GenBank/DDBJ databases">
        <authorList>
            <person name="Hejnol A."/>
        </authorList>
    </citation>
    <scope>NUCLEOTIDE SEQUENCE [LARGE SCALE GENOMIC DNA]</scope>
</reference>
<name>A0A7I8WFW1_9ANNE</name>
<protein>
    <submittedName>
        <fullName evidence="1">Uncharacterized protein</fullName>
    </submittedName>
</protein>
<dbReference type="Proteomes" id="UP000549394">
    <property type="component" value="Unassembled WGS sequence"/>
</dbReference>
<dbReference type="EMBL" id="CAJFCJ010000114">
    <property type="protein sequence ID" value="CAD5126974.1"/>
    <property type="molecule type" value="Genomic_DNA"/>
</dbReference>
<keyword evidence="2" id="KW-1185">Reference proteome</keyword>
<gene>
    <name evidence="1" type="ORF">DGYR_LOCUS14189</name>
</gene>